<name>X1HI51_9ZZZZ</name>
<organism evidence="2">
    <name type="scientific">marine sediment metagenome</name>
    <dbReference type="NCBI Taxonomy" id="412755"/>
    <lineage>
        <taxon>unclassified sequences</taxon>
        <taxon>metagenomes</taxon>
        <taxon>ecological metagenomes</taxon>
    </lineage>
</organism>
<accession>X1HI51</accession>
<comment type="caution">
    <text evidence="2">The sequence shown here is derived from an EMBL/GenBank/DDBJ whole genome shotgun (WGS) entry which is preliminary data.</text>
</comment>
<feature type="non-terminal residue" evidence="2">
    <location>
        <position position="57"/>
    </location>
</feature>
<gene>
    <name evidence="2" type="ORF">S03H2_38085</name>
</gene>
<protein>
    <submittedName>
        <fullName evidence="2">Uncharacterized protein</fullName>
    </submittedName>
</protein>
<dbReference type="AlphaFoldDB" id="X1HI51"/>
<evidence type="ECO:0000256" key="1">
    <source>
        <dbReference type="SAM" id="MobiDB-lite"/>
    </source>
</evidence>
<feature type="compositionally biased region" description="Basic and acidic residues" evidence="1">
    <location>
        <begin position="1"/>
        <end position="13"/>
    </location>
</feature>
<dbReference type="EMBL" id="BARU01023468">
    <property type="protein sequence ID" value="GAH53479.1"/>
    <property type="molecule type" value="Genomic_DNA"/>
</dbReference>
<feature type="region of interest" description="Disordered" evidence="1">
    <location>
        <begin position="1"/>
        <end position="26"/>
    </location>
</feature>
<proteinExistence type="predicted"/>
<evidence type="ECO:0000313" key="2">
    <source>
        <dbReference type="EMBL" id="GAH53479.1"/>
    </source>
</evidence>
<reference evidence="2" key="1">
    <citation type="journal article" date="2014" name="Front. Microbiol.">
        <title>High frequency of phylogenetically diverse reductive dehalogenase-homologous genes in deep subseafloor sedimentary metagenomes.</title>
        <authorList>
            <person name="Kawai M."/>
            <person name="Futagami T."/>
            <person name="Toyoda A."/>
            <person name="Takaki Y."/>
            <person name="Nishi S."/>
            <person name="Hori S."/>
            <person name="Arai W."/>
            <person name="Tsubouchi T."/>
            <person name="Morono Y."/>
            <person name="Uchiyama I."/>
            <person name="Ito T."/>
            <person name="Fujiyama A."/>
            <person name="Inagaki F."/>
            <person name="Takami H."/>
        </authorList>
    </citation>
    <scope>NUCLEOTIDE SEQUENCE</scope>
    <source>
        <strain evidence="2">Expedition CK06-06</strain>
    </source>
</reference>
<sequence length="57" mass="6587">MAKELSQATKDRIAAGQKDSWSDPTKRIEQKERIEAKRLLKDPVPYQIGFPTFLNIK</sequence>